<keyword evidence="1" id="KW-0547">Nucleotide-binding</keyword>
<protein>
    <submittedName>
        <fullName evidence="3">Acetate--CoA ligase family protein</fullName>
    </submittedName>
</protein>
<name>A0ABW5G948_9PSEU</name>
<dbReference type="Pfam" id="PF13380">
    <property type="entry name" value="CoA_binding_2"/>
    <property type="match status" value="1"/>
</dbReference>
<keyword evidence="1" id="KW-0067">ATP-binding</keyword>
<keyword evidence="4" id="KW-1185">Reference proteome</keyword>
<dbReference type="Gene3D" id="3.40.50.720">
    <property type="entry name" value="NAD(P)-binding Rossmann-like Domain"/>
    <property type="match status" value="1"/>
</dbReference>
<comment type="caution">
    <text evidence="3">The sequence shown here is derived from an EMBL/GenBank/DDBJ whole genome shotgun (WGS) entry which is preliminary data.</text>
</comment>
<dbReference type="InterPro" id="IPR016102">
    <property type="entry name" value="Succinyl-CoA_synth-like"/>
</dbReference>
<dbReference type="InterPro" id="IPR003781">
    <property type="entry name" value="CoA-bd"/>
</dbReference>
<dbReference type="InterPro" id="IPR036291">
    <property type="entry name" value="NAD(P)-bd_dom_sf"/>
</dbReference>
<evidence type="ECO:0000313" key="4">
    <source>
        <dbReference type="Proteomes" id="UP001597417"/>
    </source>
</evidence>
<dbReference type="InterPro" id="IPR011761">
    <property type="entry name" value="ATP-grasp"/>
</dbReference>
<accession>A0ABW5G948</accession>
<dbReference type="Gene3D" id="3.30.1490.20">
    <property type="entry name" value="ATP-grasp fold, A domain"/>
    <property type="match status" value="1"/>
</dbReference>
<keyword evidence="3" id="KW-0436">Ligase</keyword>
<gene>
    <name evidence="3" type="ORF">ACFSXZ_34305</name>
</gene>
<dbReference type="SUPFAM" id="SSF52210">
    <property type="entry name" value="Succinyl-CoA synthetase domains"/>
    <property type="match status" value="2"/>
</dbReference>
<dbReference type="Gene3D" id="3.40.50.261">
    <property type="entry name" value="Succinyl-CoA synthetase domains"/>
    <property type="match status" value="2"/>
</dbReference>
<dbReference type="RefSeq" id="WP_378269962.1">
    <property type="nucleotide sequence ID" value="NZ_JBHUKR010000021.1"/>
</dbReference>
<dbReference type="InterPro" id="IPR032875">
    <property type="entry name" value="Succ_CoA_lig_flav_dom"/>
</dbReference>
<sequence>MPEGTLARAVLQPRSVALVGVSADVGKVSSLAVRNLRKAGYRGEIHLVHPRGGTIGGVAAYESIAQLPRDIDLAMSAVGADRAVEVVRGLGERGVKAVVVVSSGYSEAGVTGEVLERQLLEAAREHGTRLIGPNCNGLYSGPSGLSLGINRSHGEAHRPGGISIVSQSGALIGTVTDLCARGGGGLRAFVSTGNEVDLTLTDLLEFLVPDEETSVIALILDRVGDGQRFRELCRRARAAGKHVLAFKFGNSAPGREASRSHSARLAGDSSVYDVLFEQAGVRRCATLAELAATAALLDARGAPRSSGVLVASMSGAGGALMVDALDERGVPLAEIEPAVVKSLEKSLRFVRPGNPVDVGAGGSANSRRNFEILRPIARGRVSVMLYTPPPTKEYAALYAEAVADFATHGERDGSCVIAVVMDHSDPEVIATWSAAGIAVVHSPIDAAAVAANLLDAGGVRAGPQERAAEWHDDSVMDEIETTELLADSKISFAPYELVSEVSHARAAADRIGYPVVVKGILPGLAHKARHGLVALNLESPDAVEEETARMMRSMREMVPGNGDSCRVSVARQVRDGVDLLVSIRRDQEFGWVAVVGVGGTFVERIASVRILLPPVGDEQVREALVVTGAAAQLDSIGMTVGEAVDVVGAVIEQLAEVLHGAGRHLETIELNPLRLGPAGSGAVALDALGIVGPNLGK</sequence>
<dbReference type="SUPFAM" id="SSF56059">
    <property type="entry name" value="Glutathione synthetase ATP-binding domain-like"/>
    <property type="match status" value="1"/>
</dbReference>
<dbReference type="SMART" id="SM00881">
    <property type="entry name" value="CoA_binding"/>
    <property type="match status" value="1"/>
</dbReference>
<dbReference type="Pfam" id="PF13549">
    <property type="entry name" value="ATP-grasp_5"/>
    <property type="match status" value="1"/>
</dbReference>
<dbReference type="PANTHER" id="PTHR42793">
    <property type="entry name" value="COA BINDING DOMAIN CONTAINING PROTEIN"/>
    <property type="match status" value="1"/>
</dbReference>
<evidence type="ECO:0000259" key="2">
    <source>
        <dbReference type="PROSITE" id="PS50975"/>
    </source>
</evidence>
<feature type="domain" description="ATP-grasp" evidence="2">
    <location>
        <begin position="482"/>
        <end position="696"/>
    </location>
</feature>
<proteinExistence type="predicted"/>
<dbReference type="Proteomes" id="UP001597417">
    <property type="component" value="Unassembled WGS sequence"/>
</dbReference>
<dbReference type="InterPro" id="IPR013815">
    <property type="entry name" value="ATP_grasp_subdomain_1"/>
</dbReference>
<dbReference type="EMBL" id="JBHUKR010000021">
    <property type="protein sequence ID" value="MFD2421416.1"/>
    <property type="molecule type" value="Genomic_DNA"/>
</dbReference>
<reference evidence="4" key="1">
    <citation type="journal article" date="2019" name="Int. J. Syst. Evol. Microbiol.">
        <title>The Global Catalogue of Microorganisms (GCM) 10K type strain sequencing project: providing services to taxonomists for standard genome sequencing and annotation.</title>
        <authorList>
            <consortium name="The Broad Institute Genomics Platform"/>
            <consortium name="The Broad Institute Genome Sequencing Center for Infectious Disease"/>
            <person name="Wu L."/>
            <person name="Ma J."/>
        </authorList>
    </citation>
    <scope>NUCLEOTIDE SEQUENCE [LARGE SCALE GENOMIC DNA]</scope>
    <source>
        <strain evidence="4">CGMCC 4.7645</strain>
    </source>
</reference>
<dbReference type="PROSITE" id="PS50975">
    <property type="entry name" value="ATP_GRASP"/>
    <property type="match status" value="1"/>
</dbReference>
<dbReference type="Pfam" id="PF13607">
    <property type="entry name" value="Succ_CoA_lig"/>
    <property type="match status" value="1"/>
</dbReference>
<evidence type="ECO:0000256" key="1">
    <source>
        <dbReference type="PROSITE-ProRule" id="PRU00409"/>
    </source>
</evidence>
<dbReference type="GO" id="GO:0016874">
    <property type="term" value="F:ligase activity"/>
    <property type="evidence" value="ECO:0007669"/>
    <property type="project" value="UniProtKB-KW"/>
</dbReference>
<dbReference type="PANTHER" id="PTHR42793:SF1">
    <property type="entry name" value="PEPTIDYL-LYSINE N-ACETYLTRANSFERASE PATZ"/>
    <property type="match status" value="1"/>
</dbReference>
<dbReference type="Gene3D" id="3.30.470.20">
    <property type="entry name" value="ATP-grasp fold, B domain"/>
    <property type="match status" value="1"/>
</dbReference>
<dbReference type="SUPFAM" id="SSF51735">
    <property type="entry name" value="NAD(P)-binding Rossmann-fold domains"/>
    <property type="match status" value="1"/>
</dbReference>
<organism evidence="3 4">
    <name type="scientific">Amycolatopsis pigmentata</name>
    <dbReference type="NCBI Taxonomy" id="450801"/>
    <lineage>
        <taxon>Bacteria</taxon>
        <taxon>Bacillati</taxon>
        <taxon>Actinomycetota</taxon>
        <taxon>Actinomycetes</taxon>
        <taxon>Pseudonocardiales</taxon>
        <taxon>Pseudonocardiaceae</taxon>
        <taxon>Amycolatopsis</taxon>
    </lineage>
</organism>
<evidence type="ECO:0000313" key="3">
    <source>
        <dbReference type="EMBL" id="MFD2421416.1"/>
    </source>
</evidence>